<protein>
    <submittedName>
        <fullName evidence="2">Uncharacterized protein</fullName>
    </submittedName>
</protein>
<gene>
    <name evidence="2" type="ORF">Scep_030197</name>
</gene>
<feature type="compositionally biased region" description="Polar residues" evidence="1">
    <location>
        <begin position="1"/>
        <end position="12"/>
    </location>
</feature>
<accession>A0AAP0DZA4</accession>
<proteinExistence type="predicted"/>
<sequence length="195" mass="21746">MPPRTNLTQKTPKLTPRRLKTQQVLQESSESDSDSNSSFQNVSQSSSHQTASTSHHTGDTSTTMPIEESQSREQLVKTRHDRGTTSDASQSKSLDAGVLTSGDVAFTFFDEAHLPIREILAKTGWVQFCEHKATFYPQLYGEYEDPHSSNLDEPFNAREYLDYSFTYPQGDANEDHGVAPGNEEVHQEIPALQAP</sequence>
<feature type="region of interest" description="Disordered" evidence="1">
    <location>
        <begin position="169"/>
        <end position="195"/>
    </location>
</feature>
<evidence type="ECO:0000256" key="1">
    <source>
        <dbReference type="SAM" id="MobiDB-lite"/>
    </source>
</evidence>
<feature type="compositionally biased region" description="Basic and acidic residues" evidence="1">
    <location>
        <begin position="69"/>
        <end position="84"/>
    </location>
</feature>
<comment type="caution">
    <text evidence="2">The sequence shown here is derived from an EMBL/GenBank/DDBJ whole genome shotgun (WGS) entry which is preliminary data.</text>
</comment>
<feature type="region of interest" description="Disordered" evidence="1">
    <location>
        <begin position="1"/>
        <end position="93"/>
    </location>
</feature>
<dbReference type="AlphaFoldDB" id="A0AAP0DZA4"/>
<evidence type="ECO:0000313" key="3">
    <source>
        <dbReference type="Proteomes" id="UP001419268"/>
    </source>
</evidence>
<feature type="compositionally biased region" description="Low complexity" evidence="1">
    <location>
        <begin position="22"/>
        <end position="63"/>
    </location>
</feature>
<reference evidence="2 3" key="1">
    <citation type="submission" date="2024-01" db="EMBL/GenBank/DDBJ databases">
        <title>Genome assemblies of Stephania.</title>
        <authorList>
            <person name="Yang L."/>
        </authorList>
    </citation>
    <scope>NUCLEOTIDE SEQUENCE [LARGE SCALE GENOMIC DNA]</scope>
    <source>
        <strain evidence="2">JXDWG</strain>
        <tissue evidence="2">Leaf</tissue>
    </source>
</reference>
<name>A0AAP0DZA4_9MAGN</name>
<evidence type="ECO:0000313" key="2">
    <source>
        <dbReference type="EMBL" id="KAK9083726.1"/>
    </source>
</evidence>
<organism evidence="2 3">
    <name type="scientific">Stephania cephalantha</name>
    <dbReference type="NCBI Taxonomy" id="152367"/>
    <lineage>
        <taxon>Eukaryota</taxon>
        <taxon>Viridiplantae</taxon>
        <taxon>Streptophyta</taxon>
        <taxon>Embryophyta</taxon>
        <taxon>Tracheophyta</taxon>
        <taxon>Spermatophyta</taxon>
        <taxon>Magnoliopsida</taxon>
        <taxon>Ranunculales</taxon>
        <taxon>Menispermaceae</taxon>
        <taxon>Menispermoideae</taxon>
        <taxon>Cissampelideae</taxon>
        <taxon>Stephania</taxon>
    </lineage>
</organism>
<feature type="compositionally biased region" description="Basic and acidic residues" evidence="1">
    <location>
        <begin position="173"/>
        <end position="187"/>
    </location>
</feature>
<dbReference type="EMBL" id="JBBNAG010000013">
    <property type="protein sequence ID" value="KAK9083726.1"/>
    <property type="molecule type" value="Genomic_DNA"/>
</dbReference>
<dbReference type="Proteomes" id="UP001419268">
    <property type="component" value="Unassembled WGS sequence"/>
</dbReference>
<keyword evidence="3" id="KW-1185">Reference proteome</keyword>